<evidence type="ECO:0000313" key="1">
    <source>
        <dbReference type="EMBL" id="GAA4115881.1"/>
    </source>
</evidence>
<organism evidence="1 2">
    <name type="scientific">Nocardioides fonticola</name>
    <dbReference type="NCBI Taxonomy" id="450363"/>
    <lineage>
        <taxon>Bacteria</taxon>
        <taxon>Bacillati</taxon>
        <taxon>Actinomycetota</taxon>
        <taxon>Actinomycetes</taxon>
        <taxon>Propionibacteriales</taxon>
        <taxon>Nocardioidaceae</taxon>
        <taxon>Nocardioides</taxon>
    </lineage>
</organism>
<comment type="caution">
    <text evidence="1">The sequence shown here is derived from an EMBL/GenBank/DDBJ whole genome shotgun (WGS) entry which is preliminary data.</text>
</comment>
<proteinExistence type="predicted"/>
<reference evidence="2" key="1">
    <citation type="journal article" date="2019" name="Int. J. Syst. Evol. Microbiol.">
        <title>The Global Catalogue of Microorganisms (GCM) 10K type strain sequencing project: providing services to taxonomists for standard genome sequencing and annotation.</title>
        <authorList>
            <consortium name="The Broad Institute Genomics Platform"/>
            <consortium name="The Broad Institute Genome Sequencing Center for Infectious Disease"/>
            <person name="Wu L."/>
            <person name="Ma J."/>
        </authorList>
    </citation>
    <scope>NUCLEOTIDE SEQUENCE [LARGE SCALE GENOMIC DNA]</scope>
    <source>
        <strain evidence="2">JCM 16703</strain>
    </source>
</reference>
<gene>
    <name evidence="1" type="ORF">GCM10022215_15150</name>
</gene>
<sequence length="165" mass="17700">MPRRNSTYLLAAGSHSPVPDLDFAPITTDQLHNLDVRILAPECGYVMTPKRPVRMRKLAIAYQVAVAASQARAFACCNRPARAGEPTAVFLGQELHSPAAGAPWCSSCATYPGEPARPRPDCILCGETTTITVVLGTAKHKLVARLCLCCLDEQGYIRTGVHPAS</sequence>
<dbReference type="EMBL" id="BAAAZH010000012">
    <property type="protein sequence ID" value="GAA4115881.1"/>
    <property type="molecule type" value="Genomic_DNA"/>
</dbReference>
<keyword evidence="2" id="KW-1185">Reference proteome</keyword>
<name>A0ABP7XGP0_9ACTN</name>
<evidence type="ECO:0000313" key="2">
    <source>
        <dbReference type="Proteomes" id="UP001501495"/>
    </source>
</evidence>
<accession>A0ABP7XGP0</accession>
<dbReference type="RefSeq" id="WP_344732701.1">
    <property type="nucleotide sequence ID" value="NZ_BAAAZH010000012.1"/>
</dbReference>
<dbReference type="Proteomes" id="UP001501495">
    <property type="component" value="Unassembled WGS sequence"/>
</dbReference>
<protein>
    <submittedName>
        <fullName evidence="1">Uncharacterized protein</fullName>
    </submittedName>
</protein>